<evidence type="ECO:0000259" key="6">
    <source>
        <dbReference type="Pfam" id="PF07980"/>
    </source>
</evidence>
<dbReference type="InterPro" id="IPR011990">
    <property type="entry name" value="TPR-like_helical_dom_sf"/>
</dbReference>
<evidence type="ECO:0000256" key="4">
    <source>
        <dbReference type="ARBA" id="ARBA00023136"/>
    </source>
</evidence>
<dbReference type="InterPro" id="IPR033985">
    <property type="entry name" value="SusD-like_N"/>
</dbReference>
<keyword evidence="5" id="KW-0998">Cell outer membrane</keyword>
<dbReference type="EMBL" id="JAICCF010000001">
    <property type="protein sequence ID" value="MBW8683740.1"/>
    <property type="molecule type" value="Genomic_DNA"/>
</dbReference>
<dbReference type="Gene3D" id="1.25.40.390">
    <property type="match status" value="1"/>
</dbReference>
<keyword evidence="9" id="KW-1185">Reference proteome</keyword>
<dbReference type="SUPFAM" id="SSF48452">
    <property type="entry name" value="TPR-like"/>
    <property type="match status" value="1"/>
</dbReference>
<evidence type="ECO:0000256" key="1">
    <source>
        <dbReference type="ARBA" id="ARBA00004442"/>
    </source>
</evidence>
<feature type="domain" description="RagB/SusD" evidence="6">
    <location>
        <begin position="306"/>
        <end position="416"/>
    </location>
</feature>
<accession>A0ABS7G7Y5</accession>
<dbReference type="Proteomes" id="UP000812961">
    <property type="component" value="Unassembled WGS sequence"/>
</dbReference>
<evidence type="ECO:0000313" key="8">
    <source>
        <dbReference type="EMBL" id="MBW8683740.1"/>
    </source>
</evidence>
<evidence type="ECO:0000256" key="5">
    <source>
        <dbReference type="ARBA" id="ARBA00023237"/>
    </source>
</evidence>
<comment type="caution">
    <text evidence="8">The sequence shown here is derived from an EMBL/GenBank/DDBJ whole genome shotgun (WGS) entry which is preliminary data.</text>
</comment>
<gene>
    <name evidence="8" type="ORF">K1Y79_05280</name>
</gene>
<organism evidence="8 9">
    <name type="scientific">Chitinophaga rhizophila</name>
    <dbReference type="NCBI Taxonomy" id="2866212"/>
    <lineage>
        <taxon>Bacteria</taxon>
        <taxon>Pseudomonadati</taxon>
        <taxon>Bacteroidota</taxon>
        <taxon>Chitinophagia</taxon>
        <taxon>Chitinophagales</taxon>
        <taxon>Chitinophagaceae</taxon>
        <taxon>Chitinophaga</taxon>
    </lineage>
</organism>
<keyword evidence="3" id="KW-0732">Signal</keyword>
<feature type="domain" description="SusD-like N-terminal" evidence="7">
    <location>
        <begin position="64"/>
        <end position="195"/>
    </location>
</feature>
<comment type="subcellular location">
    <subcellularLocation>
        <location evidence="1">Cell outer membrane</location>
    </subcellularLocation>
</comment>
<comment type="similarity">
    <text evidence="2">Belongs to the SusD family.</text>
</comment>
<evidence type="ECO:0000256" key="3">
    <source>
        <dbReference type="ARBA" id="ARBA00022729"/>
    </source>
</evidence>
<evidence type="ECO:0000259" key="7">
    <source>
        <dbReference type="Pfam" id="PF14322"/>
    </source>
</evidence>
<dbReference type="Pfam" id="PF14322">
    <property type="entry name" value="SusD-like_3"/>
    <property type="match status" value="1"/>
</dbReference>
<evidence type="ECO:0000313" key="9">
    <source>
        <dbReference type="Proteomes" id="UP000812961"/>
    </source>
</evidence>
<proteinExistence type="inferred from homology"/>
<protein>
    <submittedName>
        <fullName evidence="8">RagB/SusD family nutrient uptake outer membrane protein</fullName>
    </submittedName>
</protein>
<keyword evidence="4" id="KW-0472">Membrane</keyword>
<dbReference type="InterPro" id="IPR012944">
    <property type="entry name" value="SusD_RagB_dom"/>
</dbReference>
<evidence type="ECO:0000256" key="2">
    <source>
        <dbReference type="ARBA" id="ARBA00006275"/>
    </source>
</evidence>
<reference evidence="8 9" key="1">
    <citation type="submission" date="2021-08" db="EMBL/GenBank/DDBJ databases">
        <title>The genome sequence of Chitinophaga sp. B61.</title>
        <authorList>
            <person name="Zhang X."/>
        </authorList>
    </citation>
    <scope>NUCLEOTIDE SEQUENCE [LARGE SCALE GENOMIC DNA]</scope>
    <source>
        <strain evidence="8 9">B61</strain>
    </source>
</reference>
<sequence length="424" mass="47862">MTIPETVDHYQSLLDFSANMNADVPVYGEASADNYYVTDTRFSVLVLADREAYLWRDKMFPAVVGRVLDWSTQYIRVNYCNTVLAGLKGVSGEAGTAAYNNVKGSALFFRAFSFYVLAEVFCKAYDSTTATNDLGLPLRTTDDVKQIFPRASLKETYDQIFNDLYASIPLLPDIGTVKTRPSRAAAYALLSRMNLILGNYSDAKRYADSSLVIHDKLLDYNTVEDVGASPFDKFNPEVIFYATMTGTPLILPGTSGTDTALLNQFAEDDLRKILFFRPGTVPGFFSFKGSYSENPRHLFGGIATDEIYLTRAECYAREGDVDRATADLNKLLRMRWKSGKYVELTIKDPEIALRTVLAERRKQLMFRGRRFPDLRRLNKDPRFSTTVIRSVNGVLYQLPPNDPRYVLPIPEDEIIVSGIQQNER</sequence>
<name>A0ABS7G7Y5_9BACT</name>
<dbReference type="Pfam" id="PF07980">
    <property type="entry name" value="SusD_RagB"/>
    <property type="match status" value="1"/>
</dbReference>